<reference evidence="7" key="1">
    <citation type="journal article" date="2019" name="Int. J. Syst. Evol. Microbiol.">
        <title>The Global Catalogue of Microorganisms (GCM) 10K type strain sequencing project: providing services to taxonomists for standard genome sequencing and annotation.</title>
        <authorList>
            <consortium name="The Broad Institute Genomics Platform"/>
            <consortium name="The Broad Institute Genome Sequencing Center for Infectious Disease"/>
            <person name="Wu L."/>
            <person name="Ma J."/>
        </authorList>
    </citation>
    <scope>NUCLEOTIDE SEQUENCE [LARGE SCALE GENOMIC DNA]</scope>
    <source>
        <strain evidence="7">JCM 16259</strain>
    </source>
</reference>
<keyword evidence="7" id="KW-1185">Reference proteome</keyword>
<comment type="caution">
    <text evidence="6">The sequence shown here is derived from an EMBL/GenBank/DDBJ whole genome shotgun (WGS) entry which is preliminary data.</text>
</comment>
<keyword evidence="3 5" id="KW-1133">Transmembrane helix</keyword>
<gene>
    <name evidence="6" type="ORF">GCM10009858_39310</name>
</gene>
<feature type="transmembrane region" description="Helical" evidence="5">
    <location>
        <begin position="51"/>
        <end position="72"/>
    </location>
</feature>
<dbReference type="InterPro" id="IPR019109">
    <property type="entry name" value="MamF_MmsF"/>
</dbReference>
<organism evidence="6 7">
    <name type="scientific">Terrabacter carboxydivorans</name>
    <dbReference type="NCBI Taxonomy" id="619730"/>
    <lineage>
        <taxon>Bacteria</taxon>
        <taxon>Bacillati</taxon>
        <taxon>Actinomycetota</taxon>
        <taxon>Actinomycetes</taxon>
        <taxon>Micrococcales</taxon>
        <taxon>Intrasporangiaceae</taxon>
        <taxon>Terrabacter</taxon>
    </lineage>
</organism>
<evidence type="ECO:0000256" key="4">
    <source>
        <dbReference type="ARBA" id="ARBA00023136"/>
    </source>
</evidence>
<evidence type="ECO:0000313" key="7">
    <source>
        <dbReference type="Proteomes" id="UP001500730"/>
    </source>
</evidence>
<evidence type="ECO:0000256" key="1">
    <source>
        <dbReference type="ARBA" id="ARBA00004141"/>
    </source>
</evidence>
<proteinExistence type="predicted"/>
<keyword evidence="2 5" id="KW-0812">Transmembrane</keyword>
<evidence type="ECO:0000256" key="3">
    <source>
        <dbReference type="ARBA" id="ARBA00022989"/>
    </source>
</evidence>
<feature type="transmembrane region" description="Helical" evidence="5">
    <location>
        <begin position="93"/>
        <end position="112"/>
    </location>
</feature>
<dbReference type="RefSeq" id="WP_425581201.1">
    <property type="nucleotide sequence ID" value="NZ_BAAARE010000022.1"/>
</dbReference>
<dbReference type="Proteomes" id="UP001500730">
    <property type="component" value="Unassembled WGS sequence"/>
</dbReference>
<name>A0ABP5ZJ06_9MICO</name>
<dbReference type="EMBL" id="BAAARE010000022">
    <property type="protein sequence ID" value="GAA2497199.1"/>
    <property type="molecule type" value="Genomic_DNA"/>
</dbReference>
<sequence length="171" mass="18665">MTYDAPRPDVPAHPAAPPAGWYPDGSGHMRWWDGAAWTSNTMPQAQPDTTWAVLSHLSFFAMPVFAPLIIRLTAGKQDPFVKHHATEALNAQILFAILWNVLIGSLVITTAANPDDPNPPTLLFIAFPLAFLAGAVLLGTAIRGAVQASRRVWWRYPISIRFVRGARGAES</sequence>
<evidence type="ECO:0000256" key="5">
    <source>
        <dbReference type="SAM" id="Phobius"/>
    </source>
</evidence>
<feature type="transmembrane region" description="Helical" evidence="5">
    <location>
        <begin position="124"/>
        <end position="146"/>
    </location>
</feature>
<evidence type="ECO:0008006" key="8">
    <source>
        <dbReference type="Google" id="ProtNLM"/>
    </source>
</evidence>
<dbReference type="Pfam" id="PF09685">
    <property type="entry name" value="MamF_MmsF"/>
    <property type="match status" value="1"/>
</dbReference>
<comment type="subcellular location">
    <subcellularLocation>
        <location evidence="1">Membrane</location>
        <topology evidence="1">Multi-pass membrane protein</topology>
    </subcellularLocation>
</comment>
<keyword evidence="4 5" id="KW-0472">Membrane</keyword>
<protein>
    <recommendedName>
        <fullName evidence="8">DUF2510 domain-containing protein</fullName>
    </recommendedName>
</protein>
<evidence type="ECO:0000313" key="6">
    <source>
        <dbReference type="EMBL" id="GAA2497199.1"/>
    </source>
</evidence>
<evidence type="ECO:0000256" key="2">
    <source>
        <dbReference type="ARBA" id="ARBA00022692"/>
    </source>
</evidence>
<accession>A0ABP5ZJ06</accession>